<dbReference type="NCBIfam" id="TIGR00237">
    <property type="entry name" value="xseA"/>
    <property type="match status" value="1"/>
</dbReference>
<evidence type="ECO:0000256" key="5">
    <source>
        <dbReference type="RuleBase" id="RU004355"/>
    </source>
</evidence>
<comment type="catalytic activity">
    <reaction evidence="5">
        <text>Exonucleolytic cleavage in either 5'- to 3'- or 3'- to 5'-direction to yield nucleoside 5'-phosphates.</text>
        <dbReference type="EC" id="3.1.11.6"/>
    </reaction>
</comment>
<keyword evidence="3 5" id="KW-0378">Hydrolase</keyword>
<dbReference type="PANTHER" id="PTHR30008">
    <property type="entry name" value="EXODEOXYRIBONUCLEASE 7 LARGE SUBUNIT"/>
    <property type="match status" value="1"/>
</dbReference>
<comment type="caution">
    <text evidence="8">The sequence shown here is derived from an EMBL/GenBank/DDBJ whole genome shotgun (WGS) entry which is preliminary data.</text>
</comment>
<comment type="subcellular location">
    <subcellularLocation>
        <location evidence="5">Cytoplasm</location>
    </subcellularLocation>
</comment>
<dbReference type="PANTHER" id="PTHR30008:SF0">
    <property type="entry name" value="EXODEOXYRIBONUCLEASE 7 LARGE SUBUNIT"/>
    <property type="match status" value="1"/>
</dbReference>
<dbReference type="GO" id="GO:0009318">
    <property type="term" value="C:exodeoxyribonuclease VII complex"/>
    <property type="evidence" value="ECO:0007669"/>
    <property type="project" value="UniProtKB-UniRule"/>
</dbReference>
<keyword evidence="4 5" id="KW-0269">Exonuclease</keyword>
<feature type="domain" description="OB-fold nucleic acid binding" evidence="7">
    <location>
        <begin position="9"/>
        <end position="112"/>
    </location>
</feature>
<dbReference type="GO" id="GO:0008855">
    <property type="term" value="F:exodeoxyribonuclease VII activity"/>
    <property type="evidence" value="ECO:0007669"/>
    <property type="project" value="UniProtKB-UniRule"/>
</dbReference>
<feature type="domain" description="Exonuclease VII large subunit C-terminal" evidence="6">
    <location>
        <begin position="137"/>
        <end position="473"/>
    </location>
</feature>
<dbReference type="GO" id="GO:0005737">
    <property type="term" value="C:cytoplasm"/>
    <property type="evidence" value="ECO:0007669"/>
    <property type="project" value="UniProtKB-SubCell"/>
</dbReference>
<dbReference type="Proteomes" id="UP000054976">
    <property type="component" value="Unassembled WGS sequence"/>
</dbReference>
<dbReference type="InterPro" id="IPR025824">
    <property type="entry name" value="OB-fold_nuc-bd_dom"/>
</dbReference>
<dbReference type="EC" id="3.1.11.6" evidence="5"/>
<dbReference type="Pfam" id="PF13742">
    <property type="entry name" value="tRNA_anti_2"/>
    <property type="match status" value="1"/>
</dbReference>
<keyword evidence="2 5" id="KW-0540">Nuclease</keyword>
<dbReference type="CDD" id="cd04489">
    <property type="entry name" value="ExoVII_LU_OBF"/>
    <property type="match status" value="1"/>
</dbReference>
<dbReference type="InterPro" id="IPR020579">
    <property type="entry name" value="Exonuc_VII_lsu_C"/>
</dbReference>
<dbReference type="STRING" id="86166.TAGGR_2172"/>
<dbReference type="RefSeq" id="WP_059176728.1">
    <property type="nucleotide sequence ID" value="NZ_BCNO01000002.1"/>
</dbReference>
<name>A0A0U9HQH0_9BACT</name>
<dbReference type="Pfam" id="PF02601">
    <property type="entry name" value="Exonuc_VII_L"/>
    <property type="match status" value="1"/>
</dbReference>
<dbReference type="InterPro" id="IPR003753">
    <property type="entry name" value="Exonuc_VII_L"/>
</dbReference>
<dbReference type="OrthoDB" id="9802795at2"/>
<keyword evidence="9" id="KW-1185">Reference proteome</keyword>
<proteinExistence type="inferred from homology"/>
<keyword evidence="1" id="KW-0963">Cytoplasm</keyword>
<comment type="similarity">
    <text evidence="5">Belongs to the XseA family.</text>
</comment>
<dbReference type="GO" id="GO:0003676">
    <property type="term" value="F:nucleic acid binding"/>
    <property type="evidence" value="ECO:0007669"/>
    <property type="project" value="InterPro"/>
</dbReference>
<reference evidence="9" key="1">
    <citation type="submission" date="2016-01" db="EMBL/GenBank/DDBJ databases">
        <title>Draft genome sequence of Thermodesulfovibrio aggregans strain TGE-P1.</title>
        <authorList>
            <person name="Sekiguchi Y."/>
            <person name="Ohashi A."/>
            <person name="Matsuura N."/>
            <person name="Tourlousse M.D."/>
        </authorList>
    </citation>
    <scope>NUCLEOTIDE SEQUENCE [LARGE SCALE GENOMIC DNA]</scope>
    <source>
        <strain evidence="9">TGE-P1</strain>
    </source>
</reference>
<accession>A0A0U9HQH0</accession>
<sequence length="488" mass="55842">MLKVSVANLTLSEYLAEIRDYIQSISEYRWIVAEIAKVDCDKNGNYWIELIERNDDEIVAKCDAVVWSRNASTIANFFIKTGIQFNRGIKILFLGKAIFHEKYGFKISIYQIDPSFTVGEMALKKEETIRRLRAEGLIDKNKLIEIPAVIQRIAIISSESAAGYEDFLKILKGNKFGFKFHTKLFDAFVQGEYAVNSLIEAFQRCSSECKAFDVVVLIRGGGSVSDLAIFNEYELAKTMALMPIPVFTGIGHTRDETVADFVASISFKTPSEVAKFILDRALDFDSKIDALSQRIRHKVEKFLSVETSKSKTLEDRFKLALKNSRERLLQKMNLIVSEVHNNVLKRVHSERELIFKVKQQLYKKTNMIITAKHLEMTNINNKIKIKLSEKITKENFKVKSSTETLFTKLKNIFAMKKIQIERAGEKLQLLSPENILKRGYSITYLNGRVLKNSQQVPIGANVEIKLYRGMLTAEVTRKEEDNGELKLF</sequence>
<protein>
    <recommendedName>
        <fullName evidence="5">Exodeoxyribonuclease 7 large subunit</fullName>
        <ecNumber evidence="5">3.1.11.6</ecNumber>
    </recommendedName>
</protein>
<dbReference type="AlphaFoldDB" id="A0A0U9HQH0"/>
<evidence type="ECO:0000259" key="7">
    <source>
        <dbReference type="Pfam" id="PF13742"/>
    </source>
</evidence>
<organism evidence="8 9">
    <name type="scientific">Thermodesulfovibrio aggregans</name>
    <dbReference type="NCBI Taxonomy" id="86166"/>
    <lineage>
        <taxon>Bacteria</taxon>
        <taxon>Pseudomonadati</taxon>
        <taxon>Nitrospirota</taxon>
        <taxon>Thermodesulfovibrionia</taxon>
        <taxon>Thermodesulfovibrionales</taxon>
        <taxon>Thermodesulfovibrionaceae</taxon>
        <taxon>Thermodesulfovibrio</taxon>
    </lineage>
</organism>
<evidence type="ECO:0000313" key="9">
    <source>
        <dbReference type="Proteomes" id="UP000054976"/>
    </source>
</evidence>
<evidence type="ECO:0000256" key="2">
    <source>
        <dbReference type="ARBA" id="ARBA00022722"/>
    </source>
</evidence>
<evidence type="ECO:0000256" key="1">
    <source>
        <dbReference type="ARBA" id="ARBA00022490"/>
    </source>
</evidence>
<evidence type="ECO:0000256" key="3">
    <source>
        <dbReference type="ARBA" id="ARBA00022801"/>
    </source>
</evidence>
<evidence type="ECO:0000313" key="8">
    <source>
        <dbReference type="EMBL" id="GAQ95283.1"/>
    </source>
</evidence>
<dbReference type="GO" id="GO:0006308">
    <property type="term" value="P:DNA catabolic process"/>
    <property type="evidence" value="ECO:0007669"/>
    <property type="project" value="UniProtKB-UniRule"/>
</dbReference>
<evidence type="ECO:0000259" key="6">
    <source>
        <dbReference type="Pfam" id="PF02601"/>
    </source>
</evidence>
<gene>
    <name evidence="8" type="ORF">TAGGR_2172</name>
</gene>
<dbReference type="EMBL" id="BCNO01000002">
    <property type="protein sequence ID" value="GAQ95283.1"/>
    <property type="molecule type" value="Genomic_DNA"/>
</dbReference>
<evidence type="ECO:0000256" key="4">
    <source>
        <dbReference type="ARBA" id="ARBA00022839"/>
    </source>
</evidence>